<sequence length="210" mass="22080">MSADSLPASEPASQPAPGPHAAQDQPSAWVLRFAPLIPSGEVLDLACGGGRHARLLAALGHPVLAVDRDAEALARAAQEGIVTWQVDLEGTDEAPAAWPFPAAAFAGVVVTNYLHRPLFPGILDCLAPGGVLIYETFATGNEQFGRPSSPRFLLQPGELLEMARDSELRVIAYEDGYVDAPKPAMVQRICVMKAAPGQPATALRIDGRAG</sequence>
<dbReference type="AlphaFoldDB" id="A0A6B3SMI2"/>
<comment type="caution">
    <text evidence="6">The sequence shown here is derived from an EMBL/GenBank/DDBJ whole genome shotgun (WGS) entry which is preliminary data.</text>
</comment>
<dbReference type="PANTHER" id="PTHR43464">
    <property type="entry name" value="METHYLTRANSFERASE"/>
    <property type="match status" value="1"/>
</dbReference>
<dbReference type="PANTHER" id="PTHR43464:SF19">
    <property type="entry name" value="UBIQUINONE BIOSYNTHESIS O-METHYLTRANSFERASE, MITOCHONDRIAL"/>
    <property type="match status" value="1"/>
</dbReference>
<evidence type="ECO:0000256" key="3">
    <source>
        <dbReference type="ARBA" id="ARBA00022691"/>
    </source>
</evidence>
<dbReference type="Proteomes" id="UP000482155">
    <property type="component" value="Unassembled WGS sequence"/>
</dbReference>
<evidence type="ECO:0000313" key="7">
    <source>
        <dbReference type="Proteomes" id="UP000482155"/>
    </source>
</evidence>
<dbReference type="CDD" id="cd02440">
    <property type="entry name" value="AdoMet_MTases"/>
    <property type="match status" value="1"/>
</dbReference>
<dbReference type="EMBL" id="JAAIVB010000008">
    <property type="protein sequence ID" value="NEX59916.1"/>
    <property type="molecule type" value="Genomic_DNA"/>
</dbReference>
<dbReference type="Gene3D" id="3.40.50.150">
    <property type="entry name" value="Vaccinia Virus protein VP39"/>
    <property type="match status" value="1"/>
</dbReference>
<name>A0A6B3SMI2_9BURK</name>
<evidence type="ECO:0000256" key="1">
    <source>
        <dbReference type="ARBA" id="ARBA00022603"/>
    </source>
</evidence>
<feature type="domain" description="Methyltransferase" evidence="5">
    <location>
        <begin position="42"/>
        <end position="130"/>
    </location>
</feature>
<reference evidence="6 7" key="1">
    <citation type="submission" date="2020-02" db="EMBL/GenBank/DDBJ databases">
        <authorList>
            <person name="Kim M.K."/>
        </authorList>
    </citation>
    <scope>NUCLEOTIDE SEQUENCE [LARGE SCALE GENOMIC DNA]</scope>
    <source>
        <strain evidence="6 7">17J57-3</strain>
    </source>
</reference>
<dbReference type="InterPro" id="IPR029063">
    <property type="entry name" value="SAM-dependent_MTases_sf"/>
</dbReference>
<organism evidence="6 7">
    <name type="scientific">Noviherbaspirillum galbum</name>
    <dbReference type="NCBI Taxonomy" id="2709383"/>
    <lineage>
        <taxon>Bacteria</taxon>
        <taxon>Pseudomonadati</taxon>
        <taxon>Pseudomonadota</taxon>
        <taxon>Betaproteobacteria</taxon>
        <taxon>Burkholderiales</taxon>
        <taxon>Oxalobacteraceae</taxon>
        <taxon>Noviherbaspirillum</taxon>
    </lineage>
</organism>
<evidence type="ECO:0000256" key="2">
    <source>
        <dbReference type="ARBA" id="ARBA00022679"/>
    </source>
</evidence>
<dbReference type="InterPro" id="IPR041698">
    <property type="entry name" value="Methyltransf_25"/>
</dbReference>
<protein>
    <submittedName>
        <fullName evidence="6">Methyltransferase domain-containing protein</fullName>
    </submittedName>
</protein>
<dbReference type="GO" id="GO:0032259">
    <property type="term" value="P:methylation"/>
    <property type="evidence" value="ECO:0007669"/>
    <property type="project" value="UniProtKB-KW"/>
</dbReference>
<keyword evidence="7" id="KW-1185">Reference proteome</keyword>
<feature type="region of interest" description="Disordered" evidence="4">
    <location>
        <begin position="1"/>
        <end position="24"/>
    </location>
</feature>
<dbReference type="SUPFAM" id="SSF53335">
    <property type="entry name" value="S-adenosyl-L-methionine-dependent methyltransferases"/>
    <property type="match status" value="1"/>
</dbReference>
<evidence type="ECO:0000313" key="6">
    <source>
        <dbReference type="EMBL" id="NEX59916.1"/>
    </source>
</evidence>
<keyword evidence="1 6" id="KW-0489">Methyltransferase</keyword>
<keyword evidence="3" id="KW-0949">S-adenosyl-L-methionine</keyword>
<dbReference type="Pfam" id="PF13649">
    <property type="entry name" value="Methyltransf_25"/>
    <property type="match status" value="1"/>
</dbReference>
<accession>A0A6B3SMI2</accession>
<evidence type="ECO:0000259" key="5">
    <source>
        <dbReference type="Pfam" id="PF13649"/>
    </source>
</evidence>
<keyword evidence="2 6" id="KW-0808">Transferase</keyword>
<dbReference type="RefSeq" id="WP_163960397.1">
    <property type="nucleotide sequence ID" value="NZ_JAAIVB010000008.1"/>
</dbReference>
<evidence type="ECO:0000256" key="4">
    <source>
        <dbReference type="SAM" id="MobiDB-lite"/>
    </source>
</evidence>
<dbReference type="GO" id="GO:0008168">
    <property type="term" value="F:methyltransferase activity"/>
    <property type="evidence" value="ECO:0007669"/>
    <property type="project" value="UniProtKB-KW"/>
</dbReference>
<gene>
    <name evidence="6" type="ORF">G3574_02375</name>
</gene>
<proteinExistence type="predicted"/>